<evidence type="ECO:0000313" key="2">
    <source>
        <dbReference type="Proteomes" id="UP000267606"/>
    </source>
</evidence>
<accession>A0A183HCU5</accession>
<reference evidence="1 2" key="2">
    <citation type="submission" date="2018-11" db="EMBL/GenBank/DDBJ databases">
        <authorList>
            <consortium name="Pathogen Informatics"/>
        </authorList>
    </citation>
    <scope>NUCLEOTIDE SEQUENCE [LARGE SCALE GENOMIC DNA]</scope>
</reference>
<dbReference type="EMBL" id="UZAJ01004488">
    <property type="protein sequence ID" value="VDO42690.1"/>
    <property type="molecule type" value="Genomic_DNA"/>
</dbReference>
<keyword evidence="2" id="KW-1185">Reference proteome</keyword>
<evidence type="ECO:0000313" key="3">
    <source>
        <dbReference type="WBParaSite" id="OFLC_0000530601-mRNA-1"/>
    </source>
</evidence>
<dbReference type="AlphaFoldDB" id="A0A183HCU5"/>
<dbReference type="WBParaSite" id="OFLC_0000530601-mRNA-1">
    <property type="protein sequence ID" value="OFLC_0000530601-mRNA-1"/>
    <property type="gene ID" value="OFLC_0000530601"/>
</dbReference>
<gene>
    <name evidence="1" type="ORF">OFLC_LOCUS5304</name>
</gene>
<evidence type="ECO:0000313" key="1">
    <source>
        <dbReference type="EMBL" id="VDO42690.1"/>
    </source>
</evidence>
<proteinExistence type="predicted"/>
<protein>
    <submittedName>
        <fullName evidence="1 3">Uncharacterized protein</fullName>
    </submittedName>
</protein>
<dbReference type="Proteomes" id="UP000267606">
    <property type="component" value="Unassembled WGS sequence"/>
</dbReference>
<reference evidence="3" key="1">
    <citation type="submission" date="2016-06" db="UniProtKB">
        <authorList>
            <consortium name="WormBaseParasite"/>
        </authorList>
    </citation>
    <scope>IDENTIFICATION</scope>
</reference>
<name>A0A183HCU5_9BILA</name>
<sequence>MESETSIDILESADLVNEKRRRMLARLEARHTKDTAGTKISSTDTTDFDELLAKATCLINSSEMNIEPEFLQELEIALTLIPPGRQSRRLKDALNVLRCQMQERIGLAHQQTAFSFSSKEENAAKLTEQKAKIAEYSPLGPIQTTVKSLKQKAITITAEHGKELVLKGGDGEE</sequence>
<organism evidence="3">
    <name type="scientific">Onchocerca flexuosa</name>
    <dbReference type="NCBI Taxonomy" id="387005"/>
    <lineage>
        <taxon>Eukaryota</taxon>
        <taxon>Metazoa</taxon>
        <taxon>Ecdysozoa</taxon>
        <taxon>Nematoda</taxon>
        <taxon>Chromadorea</taxon>
        <taxon>Rhabditida</taxon>
        <taxon>Spirurina</taxon>
        <taxon>Spiruromorpha</taxon>
        <taxon>Filarioidea</taxon>
        <taxon>Onchocercidae</taxon>
        <taxon>Onchocerca</taxon>
    </lineage>
</organism>
<dbReference type="STRING" id="387005.A0A183HCU5"/>